<evidence type="ECO:0000259" key="1">
    <source>
        <dbReference type="Pfam" id="PF26353"/>
    </source>
</evidence>
<accession>A0ABU9LLL2</accession>
<dbReference type="EMBL" id="JBCEWA010000007">
    <property type="protein sequence ID" value="MEL5988708.1"/>
    <property type="molecule type" value="Genomic_DNA"/>
</dbReference>
<gene>
    <name evidence="2" type="ORF">AAF454_09895</name>
</gene>
<dbReference type="GeneID" id="97821673"/>
<organism evidence="2 3">
    <name type="scientific">Kurthia gibsonii</name>
    <dbReference type="NCBI Taxonomy" id="33946"/>
    <lineage>
        <taxon>Bacteria</taxon>
        <taxon>Bacillati</taxon>
        <taxon>Bacillota</taxon>
        <taxon>Bacilli</taxon>
        <taxon>Bacillales</taxon>
        <taxon>Caryophanaceae</taxon>
        <taxon>Kurthia</taxon>
    </lineage>
</organism>
<dbReference type="InterPro" id="IPR058780">
    <property type="entry name" value="YhfM-like_dom"/>
</dbReference>
<dbReference type="PROSITE" id="PS51257">
    <property type="entry name" value="PROKAR_LIPOPROTEIN"/>
    <property type="match status" value="1"/>
</dbReference>
<proteinExistence type="predicted"/>
<feature type="domain" description="YhfM-like" evidence="1">
    <location>
        <begin position="51"/>
        <end position="134"/>
    </location>
</feature>
<name>A0ABU9LLL2_9BACL</name>
<dbReference type="RefSeq" id="WP_068453275.1">
    <property type="nucleotide sequence ID" value="NZ_BJOB01000025.1"/>
</dbReference>
<dbReference type="Proteomes" id="UP001398420">
    <property type="component" value="Unassembled WGS sequence"/>
</dbReference>
<evidence type="ECO:0000313" key="2">
    <source>
        <dbReference type="EMBL" id="MEL5988708.1"/>
    </source>
</evidence>
<evidence type="ECO:0000313" key="3">
    <source>
        <dbReference type="Proteomes" id="UP001398420"/>
    </source>
</evidence>
<keyword evidence="3" id="KW-1185">Reference proteome</keyword>
<sequence>MKGTYGKKSCSKILLLLSILSVFMILSACSNKLGEVKQVDVYKMESFDQVQKNSVVTFKSDEEIKAFEQAFTHLQKQKGKVDIMDPEYKVELGDKSYFMWLNQEKVAVMDTEDTETLYLLTEDYSKRIKKIMDSTK</sequence>
<reference evidence="2 3" key="1">
    <citation type="submission" date="2024-04" db="EMBL/GenBank/DDBJ databases">
        <authorList>
            <person name="Wu Y.S."/>
            <person name="Zhang L."/>
        </authorList>
    </citation>
    <scope>NUCLEOTIDE SEQUENCE [LARGE SCALE GENOMIC DNA]</scope>
    <source>
        <strain evidence="2 3">KG-01</strain>
    </source>
</reference>
<comment type="caution">
    <text evidence="2">The sequence shown here is derived from an EMBL/GenBank/DDBJ whole genome shotgun (WGS) entry which is preliminary data.</text>
</comment>
<protein>
    <recommendedName>
        <fullName evidence="1">YhfM-like domain-containing protein</fullName>
    </recommendedName>
</protein>
<dbReference type="Pfam" id="PF26353">
    <property type="entry name" value="YhfM"/>
    <property type="match status" value="1"/>
</dbReference>